<evidence type="ECO:0000256" key="4">
    <source>
        <dbReference type="PROSITE-ProRule" id="PRU00169"/>
    </source>
</evidence>
<evidence type="ECO:0000256" key="2">
    <source>
        <dbReference type="ARBA" id="ARBA00023015"/>
    </source>
</evidence>
<dbReference type="GO" id="GO:0035438">
    <property type="term" value="F:cyclic-di-GMP binding"/>
    <property type="evidence" value="ECO:0007669"/>
    <property type="project" value="InterPro"/>
</dbReference>
<dbReference type="SMART" id="SM00448">
    <property type="entry name" value="REC"/>
    <property type="match status" value="1"/>
</dbReference>
<dbReference type="InterPro" id="IPR000160">
    <property type="entry name" value="GGDEF_dom"/>
</dbReference>
<feature type="domain" description="Response regulatory" evidence="6">
    <location>
        <begin position="20"/>
        <end position="135"/>
    </location>
</feature>
<evidence type="ECO:0000256" key="5">
    <source>
        <dbReference type="SAM" id="MobiDB-lite"/>
    </source>
</evidence>
<feature type="region of interest" description="Disordered" evidence="5">
    <location>
        <begin position="312"/>
        <end position="343"/>
    </location>
</feature>
<name>A0A947D566_9HYPH</name>
<dbReference type="SMART" id="SM00267">
    <property type="entry name" value="GGDEF"/>
    <property type="match status" value="1"/>
</dbReference>
<dbReference type="SUPFAM" id="SSF52172">
    <property type="entry name" value="CheY-like"/>
    <property type="match status" value="1"/>
</dbReference>
<dbReference type="AlphaFoldDB" id="A0A947D566"/>
<feature type="modified residue" description="4-aspartylphosphate" evidence="4">
    <location>
        <position position="69"/>
    </location>
</feature>
<keyword evidence="8" id="KW-1185">Reference proteome</keyword>
<gene>
    <name evidence="7" type="ORF">KL771_02930</name>
</gene>
<dbReference type="CDD" id="cd00156">
    <property type="entry name" value="REC"/>
    <property type="match status" value="1"/>
</dbReference>
<protein>
    <submittedName>
        <fullName evidence="7">Response regulator</fullName>
    </submittedName>
</protein>
<dbReference type="SUPFAM" id="SSF55073">
    <property type="entry name" value="Nucleotide cyclase"/>
    <property type="match status" value="1"/>
</dbReference>
<evidence type="ECO:0000256" key="3">
    <source>
        <dbReference type="ARBA" id="ARBA00023163"/>
    </source>
</evidence>
<organism evidence="7 8">
    <name type="scientific">Prosthecodimorpha staleyi</name>
    <dbReference type="NCBI Taxonomy" id="2840188"/>
    <lineage>
        <taxon>Bacteria</taxon>
        <taxon>Pseudomonadati</taxon>
        <taxon>Pseudomonadota</taxon>
        <taxon>Alphaproteobacteria</taxon>
        <taxon>Hyphomicrobiales</taxon>
        <taxon>Ancalomicrobiaceae</taxon>
        <taxon>Prosthecodimorpha</taxon>
    </lineage>
</organism>
<dbReference type="PANTHER" id="PTHR44591">
    <property type="entry name" value="STRESS RESPONSE REGULATOR PROTEIN 1"/>
    <property type="match status" value="1"/>
</dbReference>
<dbReference type="Pfam" id="PF00072">
    <property type="entry name" value="Response_reg"/>
    <property type="match status" value="1"/>
</dbReference>
<keyword evidence="1 4" id="KW-0597">Phosphoprotein</keyword>
<keyword evidence="2" id="KW-0805">Transcription regulation</keyword>
<dbReference type="PROSITE" id="PS50110">
    <property type="entry name" value="RESPONSE_REGULATORY"/>
    <property type="match status" value="1"/>
</dbReference>
<dbReference type="Gene3D" id="3.30.70.270">
    <property type="match status" value="1"/>
</dbReference>
<dbReference type="Pfam" id="PF07238">
    <property type="entry name" value="PilZ"/>
    <property type="match status" value="1"/>
</dbReference>
<dbReference type="PANTHER" id="PTHR44591:SF3">
    <property type="entry name" value="RESPONSE REGULATORY DOMAIN-CONTAINING PROTEIN"/>
    <property type="match status" value="1"/>
</dbReference>
<reference evidence="7 8" key="1">
    <citation type="submission" date="2021-06" db="EMBL/GenBank/DDBJ databases">
        <authorList>
            <person name="Grouzdev D.S."/>
            <person name="Koziaeva V."/>
        </authorList>
    </citation>
    <scope>NUCLEOTIDE SEQUENCE [LARGE SCALE GENOMIC DNA]</scope>
    <source>
        <strain evidence="7 8">22</strain>
    </source>
</reference>
<dbReference type="InterPro" id="IPR011006">
    <property type="entry name" value="CheY-like_superfamily"/>
</dbReference>
<evidence type="ECO:0000259" key="6">
    <source>
        <dbReference type="PROSITE" id="PS50110"/>
    </source>
</evidence>
<keyword evidence="3" id="KW-0804">Transcription</keyword>
<evidence type="ECO:0000313" key="8">
    <source>
        <dbReference type="Proteomes" id="UP000766595"/>
    </source>
</evidence>
<dbReference type="InterPro" id="IPR009875">
    <property type="entry name" value="PilZ_domain"/>
</dbReference>
<dbReference type="Proteomes" id="UP000766595">
    <property type="component" value="Unassembled WGS sequence"/>
</dbReference>
<accession>A0A947D566</accession>
<dbReference type="Pfam" id="PF00990">
    <property type="entry name" value="GGDEF"/>
    <property type="match status" value="1"/>
</dbReference>
<dbReference type="InterPro" id="IPR001789">
    <property type="entry name" value="Sig_transdc_resp-reg_receiver"/>
</dbReference>
<dbReference type="NCBIfam" id="TIGR00254">
    <property type="entry name" value="GGDEF"/>
    <property type="match status" value="1"/>
</dbReference>
<dbReference type="InterPro" id="IPR029787">
    <property type="entry name" value="Nucleotide_cyclase"/>
</dbReference>
<dbReference type="GO" id="GO:0000160">
    <property type="term" value="P:phosphorelay signal transduction system"/>
    <property type="evidence" value="ECO:0007669"/>
    <property type="project" value="InterPro"/>
</dbReference>
<dbReference type="SUPFAM" id="SSF141371">
    <property type="entry name" value="PilZ domain-like"/>
    <property type="match status" value="1"/>
</dbReference>
<comment type="caution">
    <text evidence="7">The sequence shown here is derived from an EMBL/GenBank/DDBJ whole genome shotgun (WGS) entry which is preliminary data.</text>
</comment>
<evidence type="ECO:0000256" key="1">
    <source>
        <dbReference type="ARBA" id="ARBA00022553"/>
    </source>
</evidence>
<evidence type="ECO:0000313" key="7">
    <source>
        <dbReference type="EMBL" id="MBT9288387.1"/>
    </source>
</evidence>
<sequence length="419" mass="46735">MFTGQIGIGTAQTVSLDGRTVCVVDDDDDFRAQLSLLLRQSKLHVVDAADSTAAMTSLRARMPDCILLDYNLEQESGLHLYETLRSHFPDLAPVVMVSADESGKAIIRAFRNGVDDYVLKRSLRVEELLRSIRSAIARRDQEAARHEELARLRAHSDFDDLTGVYSRRALTERLSTIAVNRGERPLAAVGILFPMYRPICERFGIVAADRMLRAVAARLRGSVRPADSLGRCDRDLFVSVIDTHPSQSVLDDISMRLRHEATFTHQLDAVQLQISVVTWTIRIPGDRDAAAATFAQIDSDAARIRAETEEAASRMAGWGDPADADRMAETDDAQTAGRERRRQPRWRTLKPGKIVFNEFNSTIDCVVRNLSEGGARLKVEGAVALPEFFHLKIADAGALRRVRKCWQYNNEFGVQFLSG</sequence>
<dbReference type="EMBL" id="JAHHZF010000001">
    <property type="protein sequence ID" value="MBT9288387.1"/>
    <property type="molecule type" value="Genomic_DNA"/>
</dbReference>
<dbReference type="RefSeq" id="WP_261967054.1">
    <property type="nucleotide sequence ID" value="NZ_JAHHZF010000001.1"/>
</dbReference>
<dbReference type="Gene3D" id="3.40.50.2300">
    <property type="match status" value="1"/>
</dbReference>
<dbReference type="InterPro" id="IPR043128">
    <property type="entry name" value="Rev_trsase/Diguanyl_cyclase"/>
</dbReference>
<proteinExistence type="predicted"/>
<dbReference type="InterPro" id="IPR050595">
    <property type="entry name" value="Bact_response_regulator"/>
</dbReference>